<dbReference type="InterPro" id="IPR050469">
    <property type="entry name" value="Diguanylate_Cyclase"/>
</dbReference>
<dbReference type="RefSeq" id="WP_175528236.1">
    <property type="nucleotide sequence ID" value="NZ_FOVR01000038.1"/>
</dbReference>
<keyword evidence="3" id="KW-0175">Coiled coil</keyword>
<dbReference type="Pfam" id="PF00672">
    <property type="entry name" value="HAMP"/>
    <property type="match status" value="1"/>
</dbReference>
<dbReference type="Pfam" id="PF00990">
    <property type="entry name" value="GGDEF"/>
    <property type="match status" value="1"/>
</dbReference>
<dbReference type="CDD" id="cd06225">
    <property type="entry name" value="HAMP"/>
    <property type="match status" value="1"/>
</dbReference>
<organism evidence="7 8">
    <name type="scientific">Cohaesibacter marisflavi</name>
    <dbReference type="NCBI Taxonomy" id="655353"/>
    <lineage>
        <taxon>Bacteria</taxon>
        <taxon>Pseudomonadati</taxon>
        <taxon>Pseudomonadota</taxon>
        <taxon>Alphaproteobacteria</taxon>
        <taxon>Hyphomicrobiales</taxon>
        <taxon>Cohaesibacteraceae</taxon>
    </lineage>
</organism>
<feature type="transmembrane region" description="Helical" evidence="4">
    <location>
        <begin position="12"/>
        <end position="35"/>
    </location>
</feature>
<evidence type="ECO:0000256" key="3">
    <source>
        <dbReference type="SAM" id="Coils"/>
    </source>
</evidence>
<dbReference type="SUPFAM" id="SSF55073">
    <property type="entry name" value="Nucleotide cyclase"/>
    <property type="match status" value="1"/>
</dbReference>
<dbReference type="GO" id="GO:0043709">
    <property type="term" value="P:cell adhesion involved in single-species biofilm formation"/>
    <property type="evidence" value="ECO:0007669"/>
    <property type="project" value="TreeGrafter"/>
</dbReference>
<feature type="transmembrane region" description="Helical" evidence="4">
    <location>
        <begin position="185"/>
        <end position="207"/>
    </location>
</feature>
<dbReference type="EC" id="2.7.7.65" evidence="1"/>
<dbReference type="GO" id="GO:0005886">
    <property type="term" value="C:plasma membrane"/>
    <property type="evidence" value="ECO:0007669"/>
    <property type="project" value="TreeGrafter"/>
</dbReference>
<dbReference type="STRING" id="655353.SAMN04488056_1383"/>
<dbReference type="Gene3D" id="6.10.340.10">
    <property type="match status" value="1"/>
</dbReference>
<dbReference type="PROSITE" id="PS50885">
    <property type="entry name" value="HAMP"/>
    <property type="match status" value="1"/>
</dbReference>
<evidence type="ECO:0000259" key="6">
    <source>
        <dbReference type="PROSITE" id="PS50887"/>
    </source>
</evidence>
<dbReference type="InterPro" id="IPR003660">
    <property type="entry name" value="HAMP_dom"/>
</dbReference>
<feature type="domain" description="HAMP" evidence="5">
    <location>
        <begin position="209"/>
        <end position="261"/>
    </location>
</feature>
<dbReference type="PROSITE" id="PS50887">
    <property type="entry name" value="GGDEF"/>
    <property type="match status" value="1"/>
</dbReference>
<dbReference type="GO" id="GO:0052621">
    <property type="term" value="F:diguanylate cyclase activity"/>
    <property type="evidence" value="ECO:0007669"/>
    <property type="project" value="UniProtKB-EC"/>
</dbReference>
<name>A0A1I5NNP6_9HYPH</name>
<dbReference type="AlphaFoldDB" id="A0A1I5NNP6"/>
<comment type="catalytic activity">
    <reaction evidence="2">
        <text>2 GTP = 3',3'-c-di-GMP + 2 diphosphate</text>
        <dbReference type="Rhea" id="RHEA:24898"/>
        <dbReference type="ChEBI" id="CHEBI:33019"/>
        <dbReference type="ChEBI" id="CHEBI:37565"/>
        <dbReference type="ChEBI" id="CHEBI:58805"/>
        <dbReference type="EC" id="2.7.7.65"/>
    </reaction>
</comment>
<feature type="coiled-coil region" evidence="3">
    <location>
        <begin position="146"/>
        <end position="177"/>
    </location>
</feature>
<dbReference type="PANTHER" id="PTHR45138:SF9">
    <property type="entry name" value="DIGUANYLATE CYCLASE DGCM-RELATED"/>
    <property type="match status" value="1"/>
</dbReference>
<evidence type="ECO:0000313" key="7">
    <source>
        <dbReference type="EMBL" id="SFP23439.1"/>
    </source>
</evidence>
<dbReference type="CDD" id="cd01949">
    <property type="entry name" value="GGDEF"/>
    <property type="match status" value="1"/>
</dbReference>
<keyword evidence="4" id="KW-0472">Membrane</keyword>
<feature type="domain" description="GGDEF" evidence="6">
    <location>
        <begin position="297"/>
        <end position="430"/>
    </location>
</feature>
<dbReference type="Proteomes" id="UP000199236">
    <property type="component" value="Unassembled WGS sequence"/>
</dbReference>
<evidence type="ECO:0000313" key="8">
    <source>
        <dbReference type="Proteomes" id="UP000199236"/>
    </source>
</evidence>
<reference evidence="7 8" key="1">
    <citation type="submission" date="2016-10" db="EMBL/GenBank/DDBJ databases">
        <authorList>
            <person name="de Groot N.N."/>
        </authorList>
    </citation>
    <scope>NUCLEOTIDE SEQUENCE [LARGE SCALE GENOMIC DNA]</scope>
    <source>
        <strain evidence="7 8">CGMCC 1.9157</strain>
    </source>
</reference>
<dbReference type="EMBL" id="FOVR01000038">
    <property type="protein sequence ID" value="SFP23439.1"/>
    <property type="molecule type" value="Genomic_DNA"/>
</dbReference>
<evidence type="ECO:0000256" key="4">
    <source>
        <dbReference type="SAM" id="Phobius"/>
    </source>
</evidence>
<dbReference type="InterPro" id="IPR043128">
    <property type="entry name" value="Rev_trsase/Diguanyl_cyclase"/>
</dbReference>
<proteinExistence type="predicted"/>
<gene>
    <name evidence="7" type="ORF">SAMN04488056_1383</name>
</gene>
<dbReference type="NCBIfam" id="TIGR00254">
    <property type="entry name" value="GGDEF"/>
    <property type="match status" value="1"/>
</dbReference>
<sequence>MKVSEKVRSLSLRSWLVLGMCMVLLPFASTAFYGYKIYREEISKTFETVIHAHHRMLLPLERIQDIFWDISDEINDYAQEGGAGHIVSFEASAKAVQAQLVEMSLAIADNSRYEQILHGVQLHWEQVLKVVPGVLEGTPTTADSNLQIFEREISKAAQQLGQLAEELRSESEEAHRTTLEAIKRFEILALLAAILAIGLAIVTIYTIDRVLMISTDKLVEGAMRVASGDREQEIDIQVPPELASVAKAFNTMTRQIVLQEAKLQLAARLDGLTGLKNRREFDLKVAEQIDATNVKTASSALLMIDIDHFKRFNDSHGHLAGDDALRHVAKVIASGARETDEVFRYGGEEFALLLSDIRQNQILQAAERIRREVEKTHILLPNGEYETITVSIGAAEFAGGISFNDIVGQADKALYQAKASGRNKVIVAKF</sequence>
<dbReference type="GO" id="GO:1902201">
    <property type="term" value="P:negative regulation of bacterial-type flagellum-dependent cell motility"/>
    <property type="evidence" value="ECO:0007669"/>
    <property type="project" value="TreeGrafter"/>
</dbReference>
<keyword evidence="8" id="KW-1185">Reference proteome</keyword>
<dbReference type="Gene3D" id="3.30.70.270">
    <property type="match status" value="1"/>
</dbReference>
<dbReference type="SMART" id="SM00267">
    <property type="entry name" value="GGDEF"/>
    <property type="match status" value="1"/>
</dbReference>
<evidence type="ECO:0000256" key="1">
    <source>
        <dbReference type="ARBA" id="ARBA00012528"/>
    </source>
</evidence>
<evidence type="ECO:0000259" key="5">
    <source>
        <dbReference type="PROSITE" id="PS50885"/>
    </source>
</evidence>
<dbReference type="InterPro" id="IPR000160">
    <property type="entry name" value="GGDEF_dom"/>
</dbReference>
<accession>A0A1I5NNP6</accession>
<dbReference type="SMART" id="SM00304">
    <property type="entry name" value="HAMP"/>
    <property type="match status" value="1"/>
</dbReference>
<dbReference type="GO" id="GO:0007165">
    <property type="term" value="P:signal transduction"/>
    <property type="evidence" value="ECO:0007669"/>
    <property type="project" value="InterPro"/>
</dbReference>
<keyword evidence="4" id="KW-0812">Transmembrane</keyword>
<evidence type="ECO:0000256" key="2">
    <source>
        <dbReference type="ARBA" id="ARBA00034247"/>
    </source>
</evidence>
<protein>
    <recommendedName>
        <fullName evidence="1">diguanylate cyclase</fullName>
        <ecNumber evidence="1">2.7.7.65</ecNumber>
    </recommendedName>
</protein>
<keyword evidence="4" id="KW-1133">Transmembrane helix</keyword>
<dbReference type="FunFam" id="3.30.70.270:FF:000001">
    <property type="entry name" value="Diguanylate cyclase domain protein"/>
    <property type="match status" value="1"/>
</dbReference>
<dbReference type="InterPro" id="IPR029787">
    <property type="entry name" value="Nucleotide_cyclase"/>
</dbReference>
<dbReference type="PANTHER" id="PTHR45138">
    <property type="entry name" value="REGULATORY COMPONENTS OF SENSORY TRANSDUCTION SYSTEM"/>
    <property type="match status" value="1"/>
</dbReference>